<evidence type="ECO:0000256" key="5">
    <source>
        <dbReference type="SAM" id="MobiDB-lite"/>
    </source>
</evidence>
<evidence type="ECO:0000256" key="2">
    <source>
        <dbReference type="ARBA" id="ARBA00029447"/>
    </source>
</evidence>
<dbReference type="EMBL" id="FNHZ01000001">
    <property type="protein sequence ID" value="SDM56889.1"/>
    <property type="molecule type" value="Genomic_DNA"/>
</dbReference>
<accession>A0A1G9UAB8</accession>
<feature type="transmembrane region" description="Helical" evidence="6">
    <location>
        <begin position="153"/>
        <end position="171"/>
    </location>
</feature>
<reference evidence="9" key="1">
    <citation type="submission" date="2016-10" db="EMBL/GenBank/DDBJ databases">
        <authorList>
            <person name="Varghese N."/>
            <person name="Submissions S."/>
        </authorList>
    </citation>
    <scope>NUCLEOTIDE SEQUENCE [LARGE SCALE GENOMIC DNA]</scope>
    <source>
        <strain evidence="9">M83</strain>
    </source>
</reference>
<dbReference type="Proteomes" id="UP000187651">
    <property type="component" value="Unassembled WGS sequence"/>
</dbReference>
<dbReference type="SUPFAM" id="SSF58104">
    <property type="entry name" value="Methyl-accepting chemotaxis protein (MCP) signaling domain"/>
    <property type="match status" value="1"/>
</dbReference>
<evidence type="ECO:0000256" key="4">
    <source>
        <dbReference type="SAM" id="Coils"/>
    </source>
</evidence>
<dbReference type="PROSITE" id="PS50111">
    <property type="entry name" value="CHEMOTAXIS_TRANSDUC_2"/>
    <property type="match status" value="1"/>
</dbReference>
<keyword evidence="6" id="KW-0472">Membrane</keyword>
<dbReference type="PANTHER" id="PTHR32089">
    <property type="entry name" value="METHYL-ACCEPTING CHEMOTAXIS PROTEIN MCPB"/>
    <property type="match status" value="1"/>
</dbReference>
<evidence type="ECO:0000256" key="1">
    <source>
        <dbReference type="ARBA" id="ARBA00023224"/>
    </source>
</evidence>
<keyword evidence="6" id="KW-1133">Transmembrane helix</keyword>
<gene>
    <name evidence="8" type="ORF">SAMN05216544_0687</name>
</gene>
<dbReference type="Pfam" id="PF00015">
    <property type="entry name" value="MCPsignal"/>
    <property type="match status" value="1"/>
</dbReference>
<dbReference type="InterPro" id="IPR004090">
    <property type="entry name" value="Chemotax_Me-accpt_rcpt"/>
</dbReference>
<keyword evidence="6" id="KW-0812">Transmembrane</keyword>
<feature type="transmembrane region" description="Helical" evidence="6">
    <location>
        <begin position="76"/>
        <end position="92"/>
    </location>
</feature>
<sequence length="499" mass="55152">MDQENALKNSKKRGGQVAQINKILYWVITSLTFILMVGLYVSNSSTAALRIAYIVVCVITWGYGFYTLKTNASSESLRYILYAGVYLAYLIILLPGEMIYTSTYIFPIMVIGILFFDKRFCLYQMSLAIVGNVIKLILEGVTGRLFTEYATEIVTSALMSIVMSVICYYAYKYATKFMLESHEELNDAKEVQTKMLKEVLSAAEEIKAGTSEADELIRDLHRQTEATNSSVNDISNGSRQTAENIQDQTDISQKIQTAIEESSAETDNVVAIATESKSNVENATKQVNELKSGSQNINEANKLVKDTMQNLQNRTSEMDAIVATIQSISSQTNLLALNASIEAARAGEAGRGFAVVAEEIRKLAEETKNSTDNIQQIINDLSKDANAAVNSVVTTVDIIAKQNELIDATKDNFTVIDSSFKDLTGGISKISQMMTELNDINKVFVENISQLSAFSEETSAGASQAAQLSEENLESATRVQDLLDKIYEEVKNLDRYRLD</sequence>
<organism evidence="8 9">
    <name type="scientific">Lachnospira pectinoschiza</name>
    <dbReference type="NCBI Taxonomy" id="28052"/>
    <lineage>
        <taxon>Bacteria</taxon>
        <taxon>Bacillati</taxon>
        <taxon>Bacillota</taxon>
        <taxon>Clostridia</taxon>
        <taxon>Lachnospirales</taxon>
        <taxon>Lachnospiraceae</taxon>
        <taxon>Lachnospira</taxon>
    </lineage>
</organism>
<evidence type="ECO:0000259" key="7">
    <source>
        <dbReference type="PROSITE" id="PS50111"/>
    </source>
</evidence>
<feature type="domain" description="Methyl-accepting transducer" evidence="7">
    <location>
        <begin position="230"/>
        <end position="452"/>
    </location>
</feature>
<feature type="compositionally biased region" description="Polar residues" evidence="5">
    <location>
        <begin position="225"/>
        <end position="248"/>
    </location>
</feature>
<name>A0A1G9UAB8_9FIRM</name>
<dbReference type="PRINTS" id="PR00260">
    <property type="entry name" value="CHEMTRNSDUCR"/>
</dbReference>
<dbReference type="SMART" id="SM00283">
    <property type="entry name" value="MA"/>
    <property type="match status" value="1"/>
</dbReference>
<feature type="transmembrane region" description="Helical" evidence="6">
    <location>
        <begin position="47"/>
        <end position="64"/>
    </location>
</feature>
<keyword evidence="9" id="KW-1185">Reference proteome</keyword>
<dbReference type="GO" id="GO:0004888">
    <property type="term" value="F:transmembrane signaling receptor activity"/>
    <property type="evidence" value="ECO:0007669"/>
    <property type="project" value="InterPro"/>
</dbReference>
<proteinExistence type="inferred from homology"/>
<evidence type="ECO:0000256" key="6">
    <source>
        <dbReference type="SAM" id="Phobius"/>
    </source>
</evidence>
<feature type="transmembrane region" description="Helical" evidence="6">
    <location>
        <begin position="98"/>
        <end position="116"/>
    </location>
</feature>
<dbReference type="Gene3D" id="1.10.287.950">
    <property type="entry name" value="Methyl-accepting chemotaxis protein"/>
    <property type="match status" value="1"/>
</dbReference>
<keyword evidence="4" id="KW-0175">Coiled coil</keyword>
<evidence type="ECO:0000313" key="9">
    <source>
        <dbReference type="Proteomes" id="UP000187651"/>
    </source>
</evidence>
<feature type="transmembrane region" description="Helical" evidence="6">
    <location>
        <begin position="23"/>
        <end position="41"/>
    </location>
</feature>
<dbReference type="RefSeq" id="WP_074520917.1">
    <property type="nucleotide sequence ID" value="NZ_FNHZ01000001.1"/>
</dbReference>
<evidence type="ECO:0000256" key="3">
    <source>
        <dbReference type="PROSITE-ProRule" id="PRU00284"/>
    </source>
</evidence>
<dbReference type="GO" id="GO:0007165">
    <property type="term" value="P:signal transduction"/>
    <property type="evidence" value="ECO:0007669"/>
    <property type="project" value="UniProtKB-KW"/>
</dbReference>
<feature type="coiled-coil region" evidence="4">
    <location>
        <begin position="280"/>
        <end position="314"/>
    </location>
</feature>
<evidence type="ECO:0000313" key="8">
    <source>
        <dbReference type="EMBL" id="SDM56889.1"/>
    </source>
</evidence>
<dbReference type="InterPro" id="IPR004089">
    <property type="entry name" value="MCPsignal_dom"/>
</dbReference>
<dbReference type="PANTHER" id="PTHR32089:SF112">
    <property type="entry name" value="LYSOZYME-LIKE PROTEIN-RELATED"/>
    <property type="match status" value="1"/>
</dbReference>
<dbReference type="AlphaFoldDB" id="A0A1G9UAB8"/>
<feature type="region of interest" description="Disordered" evidence="5">
    <location>
        <begin position="224"/>
        <end position="248"/>
    </location>
</feature>
<comment type="similarity">
    <text evidence="2">Belongs to the methyl-accepting chemotaxis (MCP) protein family.</text>
</comment>
<dbReference type="GO" id="GO:0006935">
    <property type="term" value="P:chemotaxis"/>
    <property type="evidence" value="ECO:0007669"/>
    <property type="project" value="InterPro"/>
</dbReference>
<protein>
    <submittedName>
        <fullName evidence="8">Methyl-accepting chemotaxis protein</fullName>
    </submittedName>
</protein>
<dbReference type="GO" id="GO:0016020">
    <property type="term" value="C:membrane"/>
    <property type="evidence" value="ECO:0007669"/>
    <property type="project" value="InterPro"/>
</dbReference>
<keyword evidence="1 3" id="KW-0807">Transducer</keyword>
<dbReference type="OrthoDB" id="9807021at2"/>